<name>A0A699Y9H0_TANCI</name>
<organism evidence="1">
    <name type="scientific">Tanacetum cinerariifolium</name>
    <name type="common">Dalmatian daisy</name>
    <name type="synonym">Chrysanthemum cinerariifolium</name>
    <dbReference type="NCBI Taxonomy" id="118510"/>
    <lineage>
        <taxon>Eukaryota</taxon>
        <taxon>Viridiplantae</taxon>
        <taxon>Streptophyta</taxon>
        <taxon>Embryophyta</taxon>
        <taxon>Tracheophyta</taxon>
        <taxon>Spermatophyta</taxon>
        <taxon>Magnoliopsida</taxon>
        <taxon>eudicotyledons</taxon>
        <taxon>Gunneridae</taxon>
        <taxon>Pentapetalae</taxon>
        <taxon>asterids</taxon>
        <taxon>campanulids</taxon>
        <taxon>Asterales</taxon>
        <taxon>Asteraceae</taxon>
        <taxon>Asteroideae</taxon>
        <taxon>Anthemideae</taxon>
        <taxon>Anthemidinae</taxon>
        <taxon>Tanacetum</taxon>
    </lineage>
</organism>
<feature type="non-terminal residue" evidence="1">
    <location>
        <position position="54"/>
    </location>
</feature>
<dbReference type="AlphaFoldDB" id="A0A699Y9H0"/>
<evidence type="ECO:0000313" key="1">
    <source>
        <dbReference type="EMBL" id="GFD63364.1"/>
    </source>
</evidence>
<feature type="non-terminal residue" evidence="1">
    <location>
        <position position="1"/>
    </location>
</feature>
<accession>A0A699Y9H0</accession>
<protein>
    <submittedName>
        <fullName evidence="1">Uncharacterized protein</fullName>
    </submittedName>
</protein>
<sequence>DTVVVVASVDGVEIGIVACTVGVSEVAEILISGEVIGGIGDVSCWIVTDTIDSA</sequence>
<dbReference type="EMBL" id="BKCJ011972870">
    <property type="protein sequence ID" value="GFD63364.1"/>
    <property type="molecule type" value="Genomic_DNA"/>
</dbReference>
<reference evidence="1" key="1">
    <citation type="journal article" date="2019" name="Sci. Rep.">
        <title>Draft genome of Tanacetum cinerariifolium, the natural source of mosquito coil.</title>
        <authorList>
            <person name="Yamashiro T."/>
            <person name="Shiraishi A."/>
            <person name="Satake H."/>
            <person name="Nakayama K."/>
        </authorList>
    </citation>
    <scope>NUCLEOTIDE SEQUENCE</scope>
</reference>
<proteinExistence type="predicted"/>
<gene>
    <name evidence="1" type="ORF">Tci_935333</name>
</gene>
<comment type="caution">
    <text evidence="1">The sequence shown here is derived from an EMBL/GenBank/DDBJ whole genome shotgun (WGS) entry which is preliminary data.</text>
</comment>